<keyword evidence="3" id="KW-1185">Reference proteome</keyword>
<comment type="caution">
    <text evidence="2">The sequence shown here is derived from an EMBL/GenBank/DDBJ whole genome shotgun (WGS) entry which is preliminary data.</text>
</comment>
<name>A0ABD5ZKY6_9EURY</name>
<evidence type="ECO:0000313" key="2">
    <source>
        <dbReference type="EMBL" id="MFC7234108.1"/>
    </source>
</evidence>
<proteinExistence type="predicted"/>
<dbReference type="AlphaFoldDB" id="A0ABD5ZKY6"/>
<dbReference type="Proteomes" id="UP001596398">
    <property type="component" value="Unassembled WGS sequence"/>
</dbReference>
<dbReference type="GeneID" id="79265772"/>
<accession>A0ABD5ZKY6</accession>
<reference evidence="2 3" key="1">
    <citation type="journal article" date="2019" name="Int. J. Syst. Evol. Microbiol.">
        <title>The Global Catalogue of Microorganisms (GCM) 10K type strain sequencing project: providing services to taxonomists for standard genome sequencing and annotation.</title>
        <authorList>
            <consortium name="The Broad Institute Genomics Platform"/>
            <consortium name="The Broad Institute Genome Sequencing Center for Infectious Disease"/>
            <person name="Wu L."/>
            <person name="Ma J."/>
        </authorList>
    </citation>
    <scope>NUCLEOTIDE SEQUENCE [LARGE SCALE GENOMIC DNA]</scope>
    <source>
        <strain evidence="2 3">DT85</strain>
    </source>
</reference>
<evidence type="ECO:0000313" key="3">
    <source>
        <dbReference type="Proteomes" id="UP001596398"/>
    </source>
</evidence>
<organism evidence="2 3">
    <name type="scientific">Halosegnis marinus</name>
    <dbReference type="NCBI Taxonomy" id="3034023"/>
    <lineage>
        <taxon>Archaea</taxon>
        <taxon>Methanobacteriati</taxon>
        <taxon>Methanobacteriota</taxon>
        <taxon>Stenosarchaea group</taxon>
        <taxon>Halobacteria</taxon>
        <taxon>Halobacteriales</taxon>
        <taxon>Natronomonadaceae</taxon>
        <taxon>Halosegnis</taxon>
    </lineage>
</organism>
<gene>
    <name evidence="2" type="ORF">ACFQJ4_02135</name>
</gene>
<dbReference type="RefSeq" id="WP_276235107.1">
    <property type="nucleotide sequence ID" value="NZ_CP119802.1"/>
</dbReference>
<evidence type="ECO:0000256" key="1">
    <source>
        <dbReference type="SAM" id="MobiDB-lite"/>
    </source>
</evidence>
<feature type="region of interest" description="Disordered" evidence="1">
    <location>
        <begin position="1"/>
        <end position="20"/>
    </location>
</feature>
<sequence length="123" mass="13542">MSRSHPAPDGWAEIERPPEIVEKYNPEEPTLFEHDEAPVAVHVLPATTNIHDRGVSWRVGVVHGGKTSFDGTEPVRTGIDGRPAALALAEELMESYEREVRGGGRELTDVIADRLVPAVRRVD</sequence>
<protein>
    <submittedName>
        <fullName evidence="2">Uncharacterized protein</fullName>
    </submittedName>
</protein>
<dbReference type="EMBL" id="JBHTAP010000001">
    <property type="protein sequence ID" value="MFC7234108.1"/>
    <property type="molecule type" value="Genomic_DNA"/>
</dbReference>